<gene>
    <name evidence="6 7" type="primary">rplJ</name>
    <name evidence="7" type="ORF">O0955_11135</name>
</gene>
<dbReference type="InterPro" id="IPR002363">
    <property type="entry name" value="Ribosomal_uL10_CS_bac"/>
</dbReference>
<comment type="subunit">
    <text evidence="6">Part of the ribosomal stalk of the 50S ribosomal subunit. The N-terminus interacts with L11 and the large rRNA to form the base of the stalk. The C-terminus forms an elongated spine to which L12 dimers bind in a sequential fashion forming a multimeric L10(L12)X complex.</text>
</comment>
<keyword evidence="6" id="KW-0699">rRNA-binding</keyword>
<comment type="similarity">
    <text evidence="2 6">Belongs to the universal ribosomal protein uL10 family.</text>
</comment>
<evidence type="ECO:0000256" key="2">
    <source>
        <dbReference type="ARBA" id="ARBA00008889"/>
    </source>
</evidence>
<dbReference type="PROSITE" id="PS01109">
    <property type="entry name" value="RIBOSOMAL_L10"/>
    <property type="match status" value="1"/>
</dbReference>
<dbReference type="Pfam" id="PF00466">
    <property type="entry name" value="Ribosomal_L10"/>
    <property type="match status" value="1"/>
</dbReference>
<protein>
    <recommendedName>
        <fullName evidence="5 6">Large ribosomal subunit protein uL10</fullName>
    </recommendedName>
</protein>
<dbReference type="NCBIfam" id="NF000955">
    <property type="entry name" value="PRK00099.1-1"/>
    <property type="match status" value="1"/>
</dbReference>
<proteinExistence type="inferred from homology"/>
<dbReference type="GO" id="GO:0005840">
    <property type="term" value="C:ribosome"/>
    <property type="evidence" value="ECO:0007669"/>
    <property type="project" value="UniProtKB-KW"/>
</dbReference>
<keyword evidence="8" id="KW-1185">Reference proteome</keyword>
<sequence length="173" mass="18851">MNREEKNEVVLELQGQMQEFGNFYIADTSSLSVEQINNIRRKCFESDIVMKVAKNTLIRKAIEGLEGDSSEIYAALKGSSSLLFSKTANAPAKLIKALRKTSEKPLLKAAYIDSSVYVGDDQLNSLVSLKSREELIGDIIGLLQSPAKNVVSALKSSGGKIAGIVKTLQEREG</sequence>
<reference evidence="7" key="1">
    <citation type="submission" date="2022-12" db="EMBL/GenBank/DDBJ databases">
        <title>Genome sequence of HCMS5-2.</title>
        <authorList>
            <person name="Woo H."/>
        </authorList>
    </citation>
    <scope>NUCLEOTIDE SEQUENCE</scope>
    <source>
        <strain evidence="7">HCMS5-2</strain>
    </source>
</reference>
<comment type="caution">
    <text evidence="7">The sequence shown here is derived from an EMBL/GenBank/DDBJ whole genome shotgun (WGS) entry which is preliminary data.</text>
</comment>
<organism evidence="7 8">
    <name type="scientific">Pedobacter punctiformis</name>
    <dbReference type="NCBI Taxonomy" id="3004097"/>
    <lineage>
        <taxon>Bacteria</taxon>
        <taxon>Pseudomonadati</taxon>
        <taxon>Bacteroidota</taxon>
        <taxon>Sphingobacteriia</taxon>
        <taxon>Sphingobacteriales</taxon>
        <taxon>Sphingobacteriaceae</taxon>
        <taxon>Pedobacter</taxon>
    </lineage>
</organism>
<evidence type="ECO:0000313" key="7">
    <source>
        <dbReference type="EMBL" id="MCZ4244559.1"/>
    </source>
</evidence>
<evidence type="ECO:0000256" key="5">
    <source>
        <dbReference type="ARBA" id="ARBA00035202"/>
    </source>
</evidence>
<keyword evidence="6" id="KW-0694">RNA-binding</keyword>
<accession>A0ABT4LCM6</accession>
<comment type="function">
    <text evidence="1 6">Forms part of the ribosomal stalk, playing a central role in the interaction of the ribosome with GTP-bound translation factors.</text>
</comment>
<dbReference type="Proteomes" id="UP001144347">
    <property type="component" value="Unassembled WGS sequence"/>
</dbReference>
<dbReference type="InterPro" id="IPR043141">
    <property type="entry name" value="Ribosomal_uL10-like_sf"/>
</dbReference>
<evidence type="ECO:0000313" key="8">
    <source>
        <dbReference type="Proteomes" id="UP001144347"/>
    </source>
</evidence>
<name>A0ABT4LCM6_9SPHI</name>
<dbReference type="Gene3D" id="6.10.250.290">
    <property type="match status" value="1"/>
</dbReference>
<evidence type="ECO:0000256" key="6">
    <source>
        <dbReference type="HAMAP-Rule" id="MF_00362"/>
    </source>
</evidence>
<evidence type="ECO:0000256" key="1">
    <source>
        <dbReference type="ARBA" id="ARBA00002633"/>
    </source>
</evidence>
<evidence type="ECO:0000256" key="4">
    <source>
        <dbReference type="ARBA" id="ARBA00023274"/>
    </source>
</evidence>
<dbReference type="CDD" id="cd05797">
    <property type="entry name" value="Ribosomal_L10"/>
    <property type="match status" value="1"/>
</dbReference>
<dbReference type="InterPro" id="IPR047865">
    <property type="entry name" value="Ribosomal_uL10_bac_type"/>
</dbReference>
<dbReference type="HAMAP" id="MF_00362">
    <property type="entry name" value="Ribosomal_uL10"/>
    <property type="match status" value="1"/>
</dbReference>
<keyword evidence="4 6" id="KW-0687">Ribonucleoprotein</keyword>
<dbReference type="RefSeq" id="WP_269427625.1">
    <property type="nucleotide sequence ID" value="NZ_JAPWGM010000003.1"/>
</dbReference>
<dbReference type="EMBL" id="JAPWGM010000003">
    <property type="protein sequence ID" value="MCZ4244559.1"/>
    <property type="molecule type" value="Genomic_DNA"/>
</dbReference>
<dbReference type="SUPFAM" id="SSF160369">
    <property type="entry name" value="Ribosomal protein L10-like"/>
    <property type="match status" value="1"/>
</dbReference>
<dbReference type="InterPro" id="IPR001790">
    <property type="entry name" value="Ribosomal_uL10"/>
</dbReference>
<keyword evidence="3 6" id="KW-0689">Ribosomal protein</keyword>
<dbReference type="PANTHER" id="PTHR11560">
    <property type="entry name" value="39S RIBOSOMAL PROTEIN L10, MITOCHONDRIAL"/>
    <property type="match status" value="1"/>
</dbReference>
<evidence type="ECO:0000256" key="3">
    <source>
        <dbReference type="ARBA" id="ARBA00022980"/>
    </source>
</evidence>
<dbReference type="Gene3D" id="3.30.70.1730">
    <property type="match status" value="1"/>
</dbReference>
<dbReference type="InterPro" id="IPR022973">
    <property type="entry name" value="Ribosomal_uL10_bac"/>
</dbReference>